<feature type="transmembrane region" description="Helical" evidence="8">
    <location>
        <begin position="253"/>
        <end position="270"/>
    </location>
</feature>
<dbReference type="PROSITE" id="PS50850">
    <property type="entry name" value="MFS"/>
    <property type="match status" value="1"/>
</dbReference>
<dbReference type="SUPFAM" id="SSF103473">
    <property type="entry name" value="MFS general substrate transporter"/>
    <property type="match status" value="1"/>
</dbReference>
<feature type="transmembrane region" description="Helical" evidence="8">
    <location>
        <begin position="355"/>
        <end position="373"/>
    </location>
</feature>
<evidence type="ECO:0000313" key="10">
    <source>
        <dbReference type="EMBL" id="WEK46466.1"/>
    </source>
</evidence>
<keyword evidence="4 8" id="KW-0812">Transmembrane</keyword>
<feature type="transmembrane region" description="Helical" evidence="8">
    <location>
        <begin position="189"/>
        <end position="210"/>
    </location>
</feature>
<reference evidence="10" key="1">
    <citation type="submission" date="2023-03" db="EMBL/GenBank/DDBJ databases">
        <title>Andean soil-derived lignocellulolytic bacterial consortium as a source of novel taxa and putative plastic-active enzymes.</title>
        <authorList>
            <person name="Diaz-Garcia L."/>
            <person name="Chuvochina M."/>
            <person name="Feuerriegel G."/>
            <person name="Bunk B."/>
            <person name="Sproer C."/>
            <person name="Streit W.R."/>
            <person name="Rodriguez L.M."/>
            <person name="Overmann J."/>
            <person name="Jimenez D.J."/>
        </authorList>
    </citation>
    <scope>NUCLEOTIDE SEQUENCE</scope>
    <source>
        <strain evidence="10">MAG 26</strain>
    </source>
</reference>
<protein>
    <submittedName>
        <fullName evidence="10">MFS transporter</fullName>
    </submittedName>
</protein>
<dbReference type="KEGG" id="acob:P0Y56_15885"/>
<feature type="transmembrane region" description="Helical" evidence="8">
    <location>
        <begin position="379"/>
        <end position="405"/>
    </location>
</feature>
<evidence type="ECO:0000256" key="8">
    <source>
        <dbReference type="SAM" id="Phobius"/>
    </source>
</evidence>
<dbReference type="AlphaFoldDB" id="A0AAJ6BNX1"/>
<dbReference type="Gene3D" id="1.20.1720.10">
    <property type="entry name" value="Multidrug resistance protein D"/>
    <property type="match status" value="1"/>
</dbReference>
<feature type="region of interest" description="Disordered" evidence="7">
    <location>
        <begin position="1"/>
        <end position="21"/>
    </location>
</feature>
<feature type="transmembrane region" description="Helical" evidence="8">
    <location>
        <begin position="426"/>
        <end position="444"/>
    </location>
</feature>
<feature type="transmembrane region" description="Helical" evidence="8">
    <location>
        <begin position="161"/>
        <end position="183"/>
    </location>
</feature>
<dbReference type="GO" id="GO:0005886">
    <property type="term" value="C:plasma membrane"/>
    <property type="evidence" value="ECO:0007669"/>
    <property type="project" value="UniProtKB-SubCell"/>
</dbReference>
<dbReference type="InterPro" id="IPR036259">
    <property type="entry name" value="MFS_trans_sf"/>
</dbReference>
<dbReference type="InterPro" id="IPR011701">
    <property type="entry name" value="MFS"/>
</dbReference>
<feature type="transmembrane region" description="Helical" evidence="8">
    <location>
        <begin position="73"/>
        <end position="95"/>
    </location>
</feature>
<evidence type="ECO:0000256" key="7">
    <source>
        <dbReference type="SAM" id="MobiDB-lite"/>
    </source>
</evidence>
<sequence length="487" mass="51105">MSETERQIDAVSAATPEGEVPDLGGKPATVLAMSRAVPITVGACFFMEGLDSTIIATSLPRIAHAMNVSASEIGISLTAYLVSVSIWMSASGWLADRFEAKRIFIASIAVFVLGSLLCGLSGSLPQLVAGRFLQGVGGALMTPVGRLILARSFPREELVRAMSYMIIPGLLGPMLGPIVGGWITTTLDWRWIFFINLPLGVIGVGLALRLLPQVEATGTARFDFLGFGLVAVALVALQVALEIVAAESAVSDKALIALATGIAASAAYWFHARSGEPILDLKLFRYRAFRVAVLGGSFSRLVLGASMFLFPLFFQLGLGGSAVVAGYLMAVLAFGQIALRLGLDPLLKRLGIRSLLIFNSGTMGVLLAALLLFHAGDSFWILGGFMFVFGLVHSIQLSTLAGLNFSGLPADALGRATSVAAVVQRLAMALGISLTAILLGYSAVGGQTVRASFTMPTLVLAGIMLLSIVSFLALRQGDGDDLLKQAK</sequence>
<evidence type="ECO:0000256" key="3">
    <source>
        <dbReference type="ARBA" id="ARBA00022475"/>
    </source>
</evidence>
<dbReference type="EMBL" id="CP119316">
    <property type="protein sequence ID" value="WEK46466.1"/>
    <property type="molecule type" value="Genomic_DNA"/>
</dbReference>
<dbReference type="PANTHER" id="PTHR42718">
    <property type="entry name" value="MAJOR FACILITATOR SUPERFAMILY MULTIDRUG TRANSPORTER MFSC"/>
    <property type="match status" value="1"/>
</dbReference>
<dbReference type="PANTHER" id="PTHR42718:SF46">
    <property type="entry name" value="BLR6921 PROTEIN"/>
    <property type="match status" value="1"/>
</dbReference>
<evidence type="ECO:0000256" key="6">
    <source>
        <dbReference type="ARBA" id="ARBA00023136"/>
    </source>
</evidence>
<evidence type="ECO:0000256" key="1">
    <source>
        <dbReference type="ARBA" id="ARBA00004651"/>
    </source>
</evidence>
<keyword evidence="2" id="KW-0813">Transport</keyword>
<keyword evidence="3" id="KW-1003">Cell membrane</keyword>
<keyword evidence="6 8" id="KW-0472">Membrane</keyword>
<dbReference type="InterPro" id="IPR020846">
    <property type="entry name" value="MFS_dom"/>
</dbReference>
<comment type="subcellular location">
    <subcellularLocation>
        <location evidence="1">Cell membrane</location>
        <topology evidence="1">Multi-pass membrane protein</topology>
    </subcellularLocation>
</comment>
<keyword evidence="5 8" id="KW-1133">Transmembrane helix</keyword>
<dbReference type="Proteomes" id="UP001218362">
    <property type="component" value="Chromosome"/>
</dbReference>
<evidence type="ECO:0000313" key="11">
    <source>
        <dbReference type="Proteomes" id="UP001218362"/>
    </source>
</evidence>
<organism evidence="10 11">
    <name type="scientific">Candidatus Andeanibacterium colombiense</name>
    <dbReference type="NCBI Taxonomy" id="3121345"/>
    <lineage>
        <taxon>Bacteria</taxon>
        <taxon>Pseudomonadati</taxon>
        <taxon>Pseudomonadota</taxon>
        <taxon>Alphaproteobacteria</taxon>
        <taxon>Sphingomonadales</taxon>
        <taxon>Sphingomonadaceae</taxon>
        <taxon>Candidatus Andeanibacterium</taxon>
    </lineage>
</organism>
<feature type="transmembrane region" description="Helical" evidence="8">
    <location>
        <begin position="222"/>
        <end position="241"/>
    </location>
</feature>
<feature type="domain" description="Major facilitator superfamily (MFS) profile" evidence="9">
    <location>
        <begin position="37"/>
        <end position="479"/>
    </location>
</feature>
<proteinExistence type="predicted"/>
<dbReference type="Gene3D" id="1.20.1250.20">
    <property type="entry name" value="MFS general substrate transporter like domains"/>
    <property type="match status" value="1"/>
</dbReference>
<dbReference type="Pfam" id="PF07690">
    <property type="entry name" value="MFS_1"/>
    <property type="match status" value="1"/>
</dbReference>
<dbReference type="GO" id="GO:0022857">
    <property type="term" value="F:transmembrane transporter activity"/>
    <property type="evidence" value="ECO:0007669"/>
    <property type="project" value="InterPro"/>
</dbReference>
<feature type="transmembrane region" description="Helical" evidence="8">
    <location>
        <begin position="320"/>
        <end position="343"/>
    </location>
</feature>
<evidence type="ECO:0000256" key="2">
    <source>
        <dbReference type="ARBA" id="ARBA00022448"/>
    </source>
</evidence>
<feature type="transmembrane region" description="Helical" evidence="8">
    <location>
        <begin position="128"/>
        <end position="149"/>
    </location>
</feature>
<dbReference type="PRINTS" id="PR01036">
    <property type="entry name" value="TCRTETB"/>
</dbReference>
<gene>
    <name evidence="10" type="ORF">P0Y56_15885</name>
</gene>
<evidence type="ECO:0000259" key="9">
    <source>
        <dbReference type="PROSITE" id="PS50850"/>
    </source>
</evidence>
<evidence type="ECO:0000256" key="4">
    <source>
        <dbReference type="ARBA" id="ARBA00022692"/>
    </source>
</evidence>
<accession>A0AAJ6BNX1</accession>
<name>A0AAJ6BNX1_9SPHN</name>
<feature type="transmembrane region" description="Helical" evidence="8">
    <location>
        <begin position="102"/>
        <end position="122"/>
    </location>
</feature>
<feature type="transmembrane region" description="Helical" evidence="8">
    <location>
        <begin position="291"/>
        <end position="314"/>
    </location>
</feature>
<evidence type="ECO:0000256" key="5">
    <source>
        <dbReference type="ARBA" id="ARBA00022989"/>
    </source>
</evidence>
<feature type="transmembrane region" description="Helical" evidence="8">
    <location>
        <begin position="456"/>
        <end position="474"/>
    </location>
</feature>